<proteinExistence type="predicted"/>
<dbReference type="InterPro" id="IPR041645">
    <property type="entry name" value="ADAMTS_CR_2"/>
</dbReference>
<evidence type="ECO:0000256" key="3">
    <source>
        <dbReference type="ARBA" id="ARBA00022801"/>
    </source>
</evidence>
<evidence type="ECO:0000256" key="8">
    <source>
        <dbReference type="PROSITE-ProRule" id="PRU00276"/>
    </source>
</evidence>
<feature type="region of interest" description="Disordered" evidence="9">
    <location>
        <begin position="94"/>
        <end position="139"/>
    </location>
</feature>
<dbReference type="Proteomes" id="UP000828390">
    <property type="component" value="Unassembled WGS sequence"/>
</dbReference>
<feature type="binding site" evidence="8">
    <location>
        <position position="357"/>
    </location>
    <ligand>
        <name>Zn(2+)</name>
        <dbReference type="ChEBI" id="CHEBI:29105"/>
        <note>catalytic</note>
    </ligand>
</feature>
<dbReference type="Pfam" id="PF13688">
    <property type="entry name" value="Reprolysin_5"/>
    <property type="match status" value="1"/>
</dbReference>
<evidence type="ECO:0000256" key="1">
    <source>
        <dbReference type="ARBA" id="ARBA00022670"/>
    </source>
</evidence>
<dbReference type="PANTHER" id="PTHR11905">
    <property type="entry name" value="ADAM A DISINTEGRIN AND METALLOPROTEASE DOMAIN"/>
    <property type="match status" value="1"/>
</dbReference>
<name>A0A9D4IRC1_DREPO</name>
<organism evidence="11 12">
    <name type="scientific">Dreissena polymorpha</name>
    <name type="common">Zebra mussel</name>
    <name type="synonym">Mytilus polymorpha</name>
    <dbReference type="NCBI Taxonomy" id="45954"/>
    <lineage>
        <taxon>Eukaryota</taxon>
        <taxon>Metazoa</taxon>
        <taxon>Spiralia</taxon>
        <taxon>Lophotrochozoa</taxon>
        <taxon>Mollusca</taxon>
        <taxon>Bivalvia</taxon>
        <taxon>Autobranchia</taxon>
        <taxon>Heteroconchia</taxon>
        <taxon>Euheterodonta</taxon>
        <taxon>Imparidentia</taxon>
        <taxon>Neoheterodontei</taxon>
        <taxon>Myida</taxon>
        <taxon>Dreissenoidea</taxon>
        <taxon>Dreissenidae</taxon>
        <taxon>Dreissena</taxon>
    </lineage>
</organism>
<feature type="binding site" evidence="8">
    <location>
        <position position="351"/>
    </location>
    <ligand>
        <name>Zn(2+)</name>
        <dbReference type="ChEBI" id="CHEBI:29105"/>
        <note>catalytic</note>
    </ligand>
</feature>
<dbReference type="GO" id="GO:0006509">
    <property type="term" value="P:membrane protein ectodomain proteolysis"/>
    <property type="evidence" value="ECO:0007669"/>
    <property type="project" value="TreeGrafter"/>
</dbReference>
<keyword evidence="6" id="KW-1015">Disulfide bond</keyword>
<dbReference type="EMBL" id="JAIWYP010000008">
    <property type="protein sequence ID" value="KAH3783755.1"/>
    <property type="molecule type" value="Genomic_DNA"/>
</dbReference>
<evidence type="ECO:0000313" key="12">
    <source>
        <dbReference type="Proteomes" id="UP000828390"/>
    </source>
</evidence>
<dbReference type="Gene3D" id="3.40.1620.60">
    <property type="match status" value="1"/>
</dbReference>
<feature type="binding site" evidence="8">
    <location>
        <position position="347"/>
    </location>
    <ligand>
        <name>Zn(2+)</name>
        <dbReference type="ChEBI" id="CHEBI:29105"/>
        <note>catalytic</note>
    </ligand>
</feature>
<dbReference type="GO" id="GO:0004222">
    <property type="term" value="F:metalloendopeptidase activity"/>
    <property type="evidence" value="ECO:0007669"/>
    <property type="project" value="InterPro"/>
</dbReference>
<keyword evidence="12" id="KW-1185">Reference proteome</keyword>
<feature type="compositionally biased region" description="Basic and acidic residues" evidence="9">
    <location>
        <begin position="107"/>
        <end position="132"/>
    </location>
</feature>
<dbReference type="PROSITE" id="PS50215">
    <property type="entry name" value="ADAM_MEPRO"/>
    <property type="match status" value="1"/>
</dbReference>
<dbReference type="InterPro" id="IPR024079">
    <property type="entry name" value="MetalloPept_cat_dom_sf"/>
</dbReference>
<accession>A0A9D4IRC1</accession>
<evidence type="ECO:0000313" key="11">
    <source>
        <dbReference type="EMBL" id="KAH3783755.1"/>
    </source>
</evidence>
<protein>
    <recommendedName>
        <fullName evidence="10">Peptidase M12B domain-containing protein</fullName>
    </recommendedName>
</protein>
<evidence type="ECO:0000259" key="10">
    <source>
        <dbReference type="PROSITE" id="PS50215"/>
    </source>
</evidence>
<dbReference type="GO" id="GO:0046872">
    <property type="term" value="F:metal ion binding"/>
    <property type="evidence" value="ECO:0007669"/>
    <property type="project" value="UniProtKB-KW"/>
</dbReference>
<evidence type="ECO:0000256" key="9">
    <source>
        <dbReference type="SAM" id="MobiDB-lite"/>
    </source>
</evidence>
<comment type="caution">
    <text evidence="8">Lacks conserved residue(s) required for the propagation of feature annotation.</text>
</comment>
<evidence type="ECO:0000256" key="5">
    <source>
        <dbReference type="ARBA" id="ARBA00023049"/>
    </source>
</evidence>
<dbReference type="SUPFAM" id="SSF55486">
    <property type="entry name" value="Metalloproteases ('zincins'), catalytic domain"/>
    <property type="match status" value="1"/>
</dbReference>
<evidence type="ECO:0000256" key="7">
    <source>
        <dbReference type="ARBA" id="ARBA00023180"/>
    </source>
</evidence>
<keyword evidence="4 8" id="KW-0862">Zinc</keyword>
<dbReference type="Gene3D" id="3.40.390.10">
    <property type="entry name" value="Collagenase (Catalytic Domain)"/>
    <property type="match status" value="1"/>
</dbReference>
<keyword evidence="7" id="KW-0325">Glycoprotein</keyword>
<dbReference type="PANTHER" id="PTHR11905:SF159">
    <property type="entry name" value="ADAM METALLOPROTEASE"/>
    <property type="match status" value="1"/>
</dbReference>
<reference evidence="11" key="2">
    <citation type="submission" date="2020-11" db="EMBL/GenBank/DDBJ databases">
        <authorList>
            <person name="McCartney M.A."/>
            <person name="Auch B."/>
            <person name="Kono T."/>
            <person name="Mallez S."/>
            <person name="Becker A."/>
            <person name="Gohl D.M."/>
            <person name="Silverstein K.A.T."/>
            <person name="Koren S."/>
            <person name="Bechman K.B."/>
            <person name="Herman A."/>
            <person name="Abrahante J.E."/>
            <person name="Garbe J."/>
        </authorList>
    </citation>
    <scope>NUCLEOTIDE SEQUENCE</scope>
    <source>
        <strain evidence="11">Duluth1</strain>
        <tissue evidence="11">Whole animal</tissue>
    </source>
</reference>
<gene>
    <name evidence="11" type="ORF">DPMN_161699</name>
</gene>
<evidence type="ECO:0000256" key="4">
    <source>
        <dbReference type="ARBA" id="ARBA00022833"/>
    </source>
</evidence>
<keyword evidence="3" id="KW-0378">Hydrolase</keyword>
<comment type="caution">
    <text evidence="11">The sequence shown here is derived from an EMBL/GenBank/DDBJ whole genome shotgun (WGS) entry which is preliminary data.</text>
</comment>
<sequence>MYEVKSVNGQNLLKKLNTSPLQETKFYQDKNKVGSFMVSCKRFNKGTCVRSVTGSLIHNDEAYEIRPAEDTLSTRNLEATRGVRDFPHIMTRVSDLARGQRGQGHVSNDERIPSDIPDYDKNSNENAERENESVDDYDKDIKIDPANFEKTLQKLRSKASLEKLRNRRQTRQDKVYAVEVVVAIDPSLWQKFYTDTQATGGMSREETTEYKLREHFSQIINGISTRYESIDSNELNIYVTVTAFLLYKTIDSTNPLPPSAIETFAGYEYQYVNSSVYLPALPVWLSNLSGLPDNDHVMVFTWYQVYSGNYWTGVAGITYLSGACTYRRVSLNEVMFTTFTTISVAAHELGHNLGADHDSGDCPAASSFIMSGLSQLQPGDAFTQNPWRFSTCSVNQFRKYIQYLDNSGQNCLLDKGDYYNADEFNTFISQLPDTADEQCKKIVGNHSGLGCGQTATDPSICQYMNCKTSTPGQCSAKTADQGTSCDDPALNKWCIAGACVPRSSISSAHEII</sequence>
<reference evidence="11" key="1">
    <citation type="journal article" date="2019" name="bioRxiv">
        <title>The Genome of the Zebra Mussel, Dreissena polymorpha: A Resource for Invasive Species Research.</title>
        <authorList>
            <person name="McCartney M.A."/>
            <person name="Auch B."/>
            <person name="Kono T."/>
            <person name="Mallez S."/>
            <person name="Zhang Y."/>
            <person name="Obille A."/>
            <person name="Becker A."/>
            <person name="Abrahante J.E."/>
            <person name="Garbe J."/>
            <person name="Badalamenti J.P."/>
            <person name="Herman A."/>
            <person name="Mangelson H."/>
            <person name="Liachko I."/>
            <person name="Sullivan S."/>
            <person name="Sone E.D."/>
            <person name="Koren S."/>
            <person name="Silverstein K.A.T."/>
            <person name="Beckman K.B."/>
            <person name="Gohl D.M."/>
        </authorList>
    </citation>
    <scope>NUCLEOTIDE SEQUENCE</scope>
    <source>
        <strain evidence="11">Duluth1</strain>
        <tissue evidence="11">Whole animal</tissue>
    </source>
</reference>
<keyword evidence="1" id="KW-0645">Protease</keyword>
<evidence type="ECO:0000256" key="2">
    <source>
        <dbReference type="ARBA" id="ARBA00022723"/>
    </source>
</evidence>
<keyword evidence="2 8" id="KW-0479">Metal-binding</keyword>
<evidence type="ECO:0000256" key="6">
    <source>
        <dbReference type="ARBA" id="ARBA00023157"/>
    </source>
</evidence>
<dbReference type="Pfam" id="PF17771">
    <property type="entry name" value="ADAMTS_CR_2"/>
    <property type="match status" value="1"/>
</dbReference>
<keyword evidence="5" id="KW-0482">Metalloprotease</keyword>
<dbReference type="AlphaFoldDB" id="A0A9D4IRC1"/>
<feature type="domain" description="Peptidase M12B" evidence="10">
    <location>
        <begin position="176"/>
        <end position="402"/>
    </location>
</feature>
<feature type="active site" evidence="8">
    <location>
        <position position="348"/>
    </location>
</feature>
<dbReference type="InterPro" id="IPR001590">
    <property type="entry name" value="Peptidase_M12B"/>
</dbReference>